<accession>A0A3M8K7K1</accession>
<dbReference type="Gene3D" id="3.30.310.50">
    <property type="entry name" value="Alpha-D-phosphohexomutase, C-terminal domain"/>
    <property type="match status" value="1"/>
</dbReference>
<proteinExistence type="predicted"/>
<keyword evidence="2" id="KW-1185">Reference proteome</keyword>
<dbReference type="RefSeq" id="WP_123048417.1">
    <property type="nucleotide sequence ID" value="NZ_PTJO01000005.1"/>
</dbReference>
<gene>
    <name evidence="1" type="ORF">C5L39_08260</name>
</gene>
<comment type="caution">
    <text evidence="1">The sequence shown here is derived from an EMBL/GenBank/DDBJ whole genome shotgun (WGS) entry which is preliminary data.</text>
</comment>
<dbReference type="InterPro" id="IPR014543">
    <property type="entry name" value="UCP028291"/>
</dbReference>
<protein>
    <submittedName>
        <fullName evidence="1">DUF2218 domain-containing protein</fullName>
    </submittedName>
</protein>
<organism evidence="1 2">
    <name type="scientific">Corynebacterium alimapuense</name>
    <dbReference type="NCBI Taxonomy" id="1576874"/>
    <lineage>
        <taxon>Bacteria</taxon>
        <taxon>Bacillati</taxon>
        <taxon>Actinomycetota</taxon>
        <taxon>Actinomycetes</taxon>
        <taxon>Mycobacteriales</taxon>
        <taxon>Corynebacteriaceae</taxon>
        <taxon>Corynebacterium</taxon>
    </lineage>
</organism>
<dbReference type="AlphaFoldDB" id="A0A3M8K7K1"/>
<sequence length="111" mass="12401">MSASSTARIRCAEPGRYAKFLTERFARSARTEWNKQQGRGSLMFAWGKEVEVDMIAGDGVLLLHLECPVQQVEQLEAIIGIAVVEIGDKEELHVQWRRAGGTDGTRWTARA</sequence>
<reference evidence="1 2" key="1">
    <citation type="submission" date="2018-02" db="EMBL/GenBank/DDBJ databases">
        <title>Corynebacterium alimpuense sp. nov., a marine obligate actinomycete isolated from sediments of Valparaiso bay, Chile.</title>
        <authorList>
            <person name="Claverias F."/>
            <person name="Gonzales-Siles L."/>
            <person name="Salva-Serra F."/>
            <person name="Inganaes E."/>
            <person name="Molin K."/>
            <person name="Cumsille A."/>
            <person name="Undabarrena A."/>
            <person name="Couve E."/>
            <person name="Moore E.R.B."/>
            <person name="Gomila M."/>
            <person name="Camara B."/>
        </authorList>
    </citation>
    <scope>NUCLEOTIDE SEQUENCE [LARGE SCALE GENOMIC DNA]</scope>
    <source>
        <strain evidence="1 2">CCUG 69366</strain>
    </source>
</reference>
<dbReference type="Pfam" id="PF09981">
    <property type="entry name" value="DUF2218"/>
    <property type="match status" value="1"/>
</dbReference>
<dbReference type="EMBL" id="PTJO01000005">
    <property type="protein sequence ID" value="RNE48484.1"/>
    <property type="molecule type" value="Genomic_DNA"/>
</dbReference>
<evidence type="ECO:0000313" key="2">
    <source>
        <dbReference type="Proteomes" id="UP000266975"/>
    </source>
</evidence>
<name>A0A3M8K7K1_9CORY</name>
<dbReference type="OrthoDB" id="9806511at2"/>
<evidence type="ECO:0000313" key="1">
    <source>
        <dbReference type="EMBL" id="RNE48484.1"/>
    </source>
</evidence>
<dbReference type="Proteomes" id="UP000266975">
    <property type="component" value="Unassembled WGS sequence"/>
</dbReference>